<evidence type="ECO:0000313" key="7">
    <source>
        <dbReference type="EMBL" id="KAE8405936.1"/>
    </source>
</evidence>
<evidence type="ECO:0000256" key="3">
    <source>
        <dbReference type="ARBA" id="ARBA00022692"/>
    </source>
</evidence>
<feature type="transmembrane region" description="Helical" evidence="6">
    <location>
        <begin position="127"/>
        <end position="148"/>
    </location>
</feature>
<proteinExistence type="predicted"/>
<name>A0A5N7DHJ8_9EURO</name>
<evidence type="ECO:0000313" key="8">
    <source>
        <dbReference type="Proteomes" id="UP000325579"/>
    </source>
</evidence>
<dbReference type="GO" id="GO:0022857">
    <property type="term" value="F:transmembrane transporter activity"/>
    <property type="evidence" value="ECO:0007669"/>
    <property type="project" value="TreeGrafter"/>
</dbReference>
<dbReference type="PANTHER" id="PTHR43791:SF103">
    <property type="entry name" value="MAJOR FACILITATOR SUPERFAMILY (MFS) PROFILE DOMAIN-CONTAINING PROTEIN-RELATED"/>
    <property type="match status" value="1"/>
</dbReference>
<protein>
    <submittedName>
        <fullName evidence="7">Major facilitator superfamily domain-containing protein</fullName>
    </submittedName>
</protein>
<evidence type="ECO:0000256" key="5">
    <source>
        <dbReference type="ARBA" id="ARBA00023136"/>
    </source>
</evidence>
<evidence type="ECO:0000256" key="2">
    <source>
        <dbReference type="ARBA" id="ARBA00022448"/>
    </source>
</evidence>
<dbReference type="AlphaFoldDB" id="A0A5N7DHJ8"/>
<evidence type="ECO:0000256" key="1">
    <source>
        <dbReference type="ARBA" id="ARBA00004141"/>
    </source>
</evidence>
<organism evidence="7 8">
    <name type="scientific">Aspergillus pseudonomiae</name>
    <dbReference type="NCBI Taxonomy" id="1506151"/>
    <lineage>
        <taxon>Eukaryota</taxon>
        <taxon>Fungi</taxon>
        <taxon>Dikarya</taxon>
        <taxon>Ascomycota</taxon>
        <taxon>Pezizomycotina</taxon>
        <taxon>Eurotiomycetes</taxon>
        <taxon>Eurotiomycetidae</taxon>
        <taxon>Eurotiales</taxon>
        <taxon>Aspergillaceae</taxon>
        <taxon>Aspergillus</taxon>
        <taxon>Aspergillus subgen. Circumdati</taxon>
    </lineage>
</organism>
<dbReference type="OrthoDB" id="6730379at2759"/>
<evidence type="ECO:0000256" key="6">
    <source>
        <dbReference type="SAM" id="Phobius"/>
    </source>
</evidence>
<keyword evidence="3 6" id="KW-0812">Transmembrane</keyword>
<dbReference type="GeneID" id="43669242"/>
<accession>A0A5N7DHJ8</accession>
<dbReference type="SUPFAM" id="SSF103473">
    <property type="entry name" value="MFS general substrate transporter"/>
    <property type="match status" value="1"/>
</dbReference>
<comment type="subcellular location">
    <subcellularLocation>
        <location evidence="1">Membrane</location>
        <topology evidence="1">Multi-pass membrane protein</topology>
    </subcellularLocation>
</comment>
<dbReference type="RefSeq" id="XP_031943255.1">
    <property type="nucleotide sequence ID" value="XM_032084551.1"/>
</dbReference>
<feature type="transmembrane region" description="Helical" evidence="6">
    <location>
        <begin position="197"/>
        <end position="222"/>
    </location>
</feature>
<sequence length="377" mass="42890">MWYWTKWNSVTRSTDVSEIQSIFEENKKLLRKINLILMPLIYRYYILQLLDKSQYSWTLSGAILICHSTCQNFARFIIVRFLLGVLEATITLGFSLLFTDNCIANVIGDVISYGINYIQFSLVLWRLLFLILGAIIVTYSVFFAPFLLDSLSKAQFLNDYKKIVLIQQITSDPSGATDEDIFRRYQIFEALRNPQSWLLVIYIFSVNICNSGITTLTVLTIISIIATTFLNCRIVLMMCSCSILLVGMILIHVLNNSEVYSRLASIYLAAVFAANTPMSLSLIASNIGGFIKKATVNAMLFIAYGLAPIYPVGIFSTIAGFCSGIVFLTFLLTYYKYENWRRDSKSKHQTDTASKQERPAIAINTIDKENPQFRYIL</sequence>
<feature type="transmembrane region" description="Helical" evidence="6">
    <location>
        <begin position="77"/>
        <end position="97"/>
    </location>
</feature>
<dbReference type="PANTHER" id="PTHR43791">
    <property type="entry name" value="PERMEASE-RELATED"/>
    <property type="match status" value="1"/>
</dbReference>
<gene>
    <name evidence="7" type="ORF">BDV37DRAFT_270396</name>
</gene>
<dbReference type="Proteomes" id="UP000325579">
    <property type="component" value="Unassembled WGS sequence"/>
</dbReference>
<feature type="transmembrane region" description="Helical" evidence="6">
    <location>
        <begin position="266"/>
        <end position="287"/>
    </location>
</feature>
<evidence type="ECO:0000256" key="4">
    <source>
        <dbReference type="ARBA" id="ARBA00022989"/>
    </source>
</evidence>
<dbReference type="EMBL" id="ML736757">
    <property type="protein sequence ID" value="KAE8405936.1"/>
    <property type="molecule type" value="Genomic_DNA"/>
</dbReference>
<keyword evidence="4 6" id="KW-1133">Transmembrane helix</keyword>
<reference evidence="7 8" key="1">
    <citation type="submission" date="2019-04" db="EMBL/GenBank/DDBJ databases">
        <authorList>
            <consortium name="DOE Joint Genome Institute"/>
            <person name="Mondo S."/>
            <person name="Kjaerbolling I."/>
            <person name="Vesth T."/>
            <person name="Frisvad J.C."/>
            <person name="Nybo J.L."/>
            <person name="Theobald S."/>
            <person name="Kildgaard S."/>
            <person name="Isbrandt T."/>
            <person name="Kuo A."/>
            <person name="Sato A."/>
            <person name="Lyhne E.K."/>
            <person name="Kogle M.E."/>
            <person name="Wiebenga A."/>
            <person name="Kun R.S."/>
            <person name="Lubbers R.J."/>
            <person name="Makela M.R."/>
            <person name="Barry K."/>
            <person name="Chovatia M."/>
            <person name="Clum A."/>
            <person name="Daum C."/>
            <person name="Haridas S."/>
            <person name="He G."/>
            <person name="LaButti K."/>
            <person name="Lipzen A."/>
            <person name="Riley R."/>
            <person name="Salamov A."/>
            <person name="Simmons B.A."/>
            <person name="Magnuson J.K."/>
            <person name="Henrissat B."/>
            <person name="Mortensen U.H."/>
            <person name="Larsen T.O."/>
            <person name="Devries R.P."/>
            <person name="Grigoriev I.V."/>
            <person name="Machida M."/>
            <person name="Baker S.E."/>
            <person name="Andersen M.R."/>
            <person name="Cantor M.N."/>
            <person name="Hua S.X."/>
        </authorList>
    </citation>
    <scope>NUCLEOTIDE SEQUENCE [LARGE SCALE GENOMIC DNA]</scope>
    <source>
        <strain evidence="7 8">CBS 119388</strain>
    </source>
</reference>
<keyword evidence="5 6" id="KW-0472">Membrane</keyword>
<dbReference type="InterPro" id="IPR036259">
    <property type="entry name" value="MFS_trans_sf"/>
</dbReference>
<keyword evidence="2" id="KW-0813">Transport</keyword>
<keyword evidence="8" id="KW-1185">Reference proteome</keyword>
<feature type="transmembrane region" description="Helical" evidence="6">
    <location>
        <begin position="294"/>
        <end position="312"/>
    </location>
</feature>
<feature type="transmembrane region" description="Helical" evidence="6">
    <location>
        <begin position="234"/>
        <end position="254"/>
    </location>
</feature>
<dbReference type="GO" id="GO:0016020">
    <property type="term" value="C:membrane"/>
    <property type="evidence" value="ECO:0007669"/>
    <property type="project" value="UniProtKB-SubCell"/>
</dbReference>